<dbReference type="PANTHER" id="PTHR43383">
    <property type="entry name" value="NODULIN 6"/>
    <property type="match status" value="1"/>
</dbReference>
<gene>
    <name evidence="2" type="ORF">HCN52_23150</name>
</gene>
<evidence type="ECO:0000313" key="3">
    <source>
        <dbReference type="Proteomes" id="UP000727056"/>
    </source>
</evidence>
<keyword evidence="3" id="KW-1185">Reference proteome</keyword>
<proteinExistence type="predicted"/>
<dbReference type="Gene3D" id="3.20.20.140">
    <property type="entry name" value="Metal-dependent hydrolases"/>
    <property type="match status" value="1"/>
</dbReference>
<name>A0ABX1CKF4_9ACTN</name>
<evidence type="ECO:0000256" key="1">
    <source>
        <dbReference type="SAM" id="MobiDB-lite"/>
    </source>
</evidence>
<dbReference type="Proteomes" id="UP000727056">
    <property type="component" value="Unassembled WGS sequence"/>
</dbReference>
<comment type="caution">
    <text evidence="2">The sequence shown here is derived from an EMBL/GenBank/DDBJ whole genome shotgun (WGS) entry which is preliminary data.</text>
</comment>
<feature type="region of interest" description="Disordered" evidence="1">
    <location>
        <begin position="362"/>
        <end position="384"/>
    </location>
</feature>
<organism evidence="2 3">
    <name type="scientific">Streptomyces bohaiensis</name>
    <dbReference type="NCBI Taxonomy" id="1431344"/>
    <lineage>
        <taxon>Bacteria</taxon>
        <taxon>Bacillati</taxon>
        <taxon>Actinomycetota</taxon>
        <taxon>Actinomycetes</taxon>
        <taxon>Kitasatosporales</taxon>
        <taxon>Streptomycetaceae</taxon>
        <taxon>Streptomyces</taxon>
    </lineage>
</organism>
<reference evidence="2 3" key="1">
    <citation type="submission" date="2020-03" db="EMBL/GenBank/DDBJ databases">
        <title>Draft genome of Streptomyces sp. ventii, isolated from the Axial Seamount in the Pacific Ocean, and resequencing of the two type strains Streptomyces lonarensis strain NCL 716 and Streptomyces bohaiensis strain 11A07.</title>
        <authorList>
            <person name="Loughran R.M."/>
            <person name="Pfannmuller K.M."/>
            <person name="Wasson B.J."/>
            <person name="Deadmond M.C."/>
            <person name="Paddock B.E."/>
            <person name="Koyack M.J."/>
            <person name="Gallegos D.A."/>
            <person name="Mitchell E.A."/>
            <person name="Ushijima B."/>
            <person name="Saw J.H."/>
            <person name="Mcphail K.L."/>
            <person name="Videau P."/>
        </authorList>
    </citation>
    <scope>NUCLEOTIDE SEQUENCE [LARGE SCALE GENOMIC DNA]</scope>
    <source>
        <strain evidence="2 3">11A07</strain>
    </source>
</reference>
<sequence>MDFLPPPLVDHHSRPVLHGELGLGRFERLLAGGVSGGAGTAGGSADGAGWFDSAAGLAVLRWCPPLLGLEPHCTPARYLARRREAGSYAARRMLLRGSGIAELLVDTTASVPGEAAAADGGEPVTVAELDAALPGGAGELVPLAELAAQVGATSGSVPAQLRNLGTALETAARSTAGFVCDAGPLLRYPEPARPPGRAEVIRAASAALAGHRGPATAALSHHLLLEALRTGRPVQLRCGDPAPLAGLLRETAGAGVVVLVPTGGRAHVRTSAELAARHGHVHTDAGADPAVALAVAPFGRVLFSTRAALLPELHVVRARAFERSLRALLGEWVADGACTPVAARRIAERVLGGNAREVYRRRDGRREDDASVTTTARHRVAVPR</sequence>
<dbReference type="PANTHER" id="PTHR43383:SF2">
    <property type="entry name" value="AMIDOHYDROLASE 2 FAMILY PROTEIN"/>
    <property type="match status" value="1"/>
</dbReference>
<evidence type="ECO:0000313" key="2">
    <source>
        <dbReference type="EMBL" id="NJQ17754.1"/>
    </source>
</evidence>
<dbReference type="EMBL" id="JAAVJC010000397">
    <property type="protein sequence ID" value="NJQ17754.1"/>
    <property type="molecule type" value="Genomic_DNA"/>
</dbReference>
<protein>
    <submittedName>
        <fullName evidence="2">Amidohydrolase</fullName>
    </submittedName>
</protein>
<accession>A0ABX1CKF4</accession>